<dbReference type="EMBL" id="JACHIO010000041">
    <property type="protein sequence ID" value="MBB5066886.1"/>
    <property type="molecule type" value="Genomic_DNA"/>
</dbReference>
<dbReference type="InterPro" id="IPR019999">
    <property type="entry name" value="Anth_synth_I-like"/>
</dbReference>
<dbReference type="PRINTS" id="PR00095">
    <property type="entry name" value="ANTSNTHASEI"/>
</dbReference>
<gene>
    <name evidence="3" type="ORF">HDF15_005272</name>
</gene>
<dbReference type="PANTHER" id="PTHR11236">
    <property type="entry name" value="AMINOBENZOATE/ANTHRANILATE SYNTHASE"/>
    <property type="match status" value="1"/>
</dbReference>
<keyword evidence="3" id="KW-0032">Aminotransferase</keyword>
<dbReference type="GO" id="GO:0000162">
    <property type="term" value="P:L-tryptophan biosynthetic process"/>
    <property type="evidence" value="ECO:0007669"/>
    <property type="project" value="TreeGrafter"/>
</dbReference>
<feature type="domain" description="Chorismate-utilising enzyme C-terminal" evidence="1">
    <location>
        <begin position="207"/>
        <end position="463"/>
    </location>
</feature>
<dbReference type="InterPro" id="IPR005801">
    <property type="entry name" value="ADC_synthase"/>
</dbReference>
<dbReference type="RefSeq" id="WP_184261215.1">
    <property type="nucleotide sequence ID" value="NZ_JACHIO010000041.1"/>
</dbReference>
<name>A0A7W8ECN3_9BACT</name>
<dbReference type="SUPFAM" id="SSF56322">
    <property type="entry name" value="ADC synthase"/>
    <property type="match status" value="1"/>
</dbReference>
<dbReference type="InterPro" id="IPR015890">
    <property type="entry name" value="Chorismate_C"/>
</dbReference>
<sequence length="490" mass="53963">MNFQLTSRKLPLSSTPARIYEALFITAPYAFWLDSSRHDTGQARFSFLGAGDGPESYRVEGFVGRGTTILRAAKEPEELEDDVFKVTEQHLASMTVTTDQSLPFDFNGGFVGYLGYELMEITEGVPGHPSVMADAALLFVDRFLAADHTNDELYLVALHRGDATGVEAWFSYVEDVLRTLPASDRVCETRPPLLRPSDIEPFLLHDKTTYLNQIAVAKQQILKGESYEICLTNRVRVPLSSYSPADIFNTYLALREINPAPYACLLHFGPTSVLCSSPERFLKITSAGMVETKPIKGTTRRSADKFEDESNRQQLLDDEKFFSENLMIVDLLRNDLTRSCVAGSVHVPSLMHVESYATVHQLVSTIRGTLEQSPVGCVARCFPGGSMTGAPKKRTLEIIDSLEQTPRGIYSGAIGYLSLNGGVDLNIVIRTAVINENIAEIGVGGAIIHLSDAQEEYDEMLLKALAPFSAIALLAAPVAEEHEMQAECLR</sequence>
<organism evidence="3 4">
    <name type="scientific">Granulicella mallensis</name>
    <dbReference type="NCBI Taxonomy" id="940614"/>
    <lineage>
        <taxon>Bacteria</taxon>
        <taxon>Pseudomonadati</taxon>
        <taxon>Acidobacteriota</taxon>
        <taxon>Terriglobia</taxon>
        <taxon>Terriglobales</taxon>
        <taxon>Acidobacteriaceae</taxon>
        <taxon>Granulicella</taxon>
    </lineage>
</organism>
<dbReference type="Pfam" id="PF04715">
    <property type="entry name" value="Anth_synt_I_N"/>
    <property type="match status" value="1"/>
</dbReference>
<dbReference type="Gene3D" id="3.60.120.10">
    <property type="entry name" value="Anthranilate synthase"/>
    <property type="match status" value="1"/>
</dbReference>
<evidence type="ECO:0000259" key="2">
    <source>
        <dbReference type="Pfam" id="PF04715"/>
    </source>
</evidence>
<keyword evidence="3" id="KW-0808">Transferase</keyword>
<evidence type="ECO:0000259" key="1">
    <source>
        <dbReference type="Pfam" id="PF00425"/>
    </source>
</evidence>
<reference evidence="3 4" key="1">
    <citation type="submission" date="2020-08" db="EMBL/GenBank/DDBJ databases">
        <title>Genomic Encyclopedia of Type Strains, Phase IV (KMG-V): Genome sequencing to study the core and pangenomes of soil and plant-associated prokaryotes.</title>
        <authorList>
            <person name="Whitman W."/>
        </authorList>
    </citation>
    <scope>NUCLEOTIDE SEQUENCE [LARGE SCALE GENOMIC DNA]</scope>
    <source>
        <strain evidence="3 4">X5P3</strain>
    </source>
</reference>
<protein>
    <submittedName>
        <fullName evidence="3">Para-aminobenzoate synthetase</fullName>
        <ecNumber evidence="3">2.6.1.85</ecNumber>
    </submittedName>
</protein>
<evidence type="ECO:0000313" key="4">
    <source>
        <dbReference type="Proteomes" id="UP000584867"/>
    </source>
</evidence>
<dbReference type="Pfam" id="PF00425">
    <property type="entry name" value="Chorismate_bind"/>
    <property type="match status" value="1"/>
</dbReference>
<comment type="caution">
    <text evidence="3">The sequence shown here is derived from an EMBL/GenBank/DDBJ whole genome shotgun (WGS) entry which is preliminary data.</text>
</comment>
<dbReference type="GO" id="GO:0046820">
    <property type="term" value="F:4-amino-4-deoxychorismate synthase activity"/>
    <property type="evidence" value="ECO:0007669"/>
    <property type="project" value="UniProtKB-EC"/>
</dbReference>
<dbReference type="GO" id="GO:0008153">
    <property type="term" value="P:4-aminobenzoate biosynthetic process"/>
    <property type="evidence" value="ECO:0007669"/>
    <property type="project" value="TreeGrafter"/>
</dbReference>
<dbReference type="AlphaFoldDB" id="A0A7W8ECN3"/>
<dbReference type="Proteomes" id="UP000584867">
    <property type="component" value="Unassembled WGS sequence"/>
</dbReference>
<proteinExistence type="predicted"/>
<accession>A0A7W8ECN3</accession>
<feature type="domain" description="Anthranilate synthase component I N-terminal" evidence="2">
    <location>
        <begin position="15"/>
        <end position="155"/>
    </location>
</feature>
<dbReference type="EC" id="2.6.1.85" evidence="3"/>
<dbReference type="GO" id="GO:0005737">
    <property type="term" value="C:cytoplasm"/>
    <property type="evidence" value="ECO:0007669"/>
    <property type="project" value="TreeGrafter"/>
</dbReference>
<evidence type="ECO:0000313" key="3">
    <source>
        <dbReference type="EMBL" id="MBB5066886.1"/>
    </source>
</evidence>
<dbReference type="InterPro" id="IPR006805">
    <property type="entry name" value="Anth_synth_I_N"/>
</dbReference>
<dbReference type="PANTHER" id="PTHR11236:SF18">
    <property type="entry name" value="AMINODEOXYCHORISMATE SYNTHASE"/>
    <property type="match status" value="1"/>
</dbReference>